<proteinExistence type="predicted"/>
<dbReference type="GO" id="GO:0050126">
    <property type="term" value="F:N-carbamoylputrescine amidase activity"/>
    <property type="evidence" value="ECO:0007669"/>
    <property type="project" value="TreeGrafter"/>
</dbReference>
<feature type="domain" description="CN hydrolase" evidence="2">
    <location>
        <begin position="1"/>
        <end position="238"/>
    </location>
</feature>
<dbReference type="Proteomes" id="UP000655420">
    <property type="component" value="Unassembled WGS sequence"/>
</dbReference>
<dbReference type="PANTHER" id="PTHR43674">
    <property type="entry name" value="NITRILASE C965.09-RELATED"/>
    <property type="match status" value="1"/>
</dbReference>
<dbReference type="Gene3D" id="3.60.110.10">
    <property type="entry name" value="Carbon-nitrogen hydrolase"/>
    <property type="match status" value="1"/>
</dbReference>
<reference evidence="3" key="1">
    <citation type="submission" date="2020-12" db="EMBL/GenBank/DDBJ databases">
        <title>Bacterial taxonomy.</title>
        <authorList>
            <person name="Pan X."/>
        </authorList>
    </citation>
    <scope>NUCLEOTIDE SEQUENCE</scope>
    <source>
        <strain evidence="3">M0105</strain>
    </source>
</reference>
<sequence length="263" mass="27568">MRIAVWQTTPVAADPEAGLARLEEAARAAAGGGARLLVTPEMALTGYAIGAEACARLARPQGGAYHEAVAAIARRHGIAVAFGYPEAAGGGVRNAAALVSAGGDVLADYAKTHLWGALDREQFVAGDGLSDVVELDGWRVSLAICFDIEFPEVARIAALRGAELVLVPTANMEPYRSVPRRIVPARADENGVYLAYANYVGAEGKQVYCGLSCVCGPDGEDAARAGFEPELLVATLDRDAVTARRAALPYLACRRPELYGDLT</sequence>
<dbReference type="CDD" id="cd07576">
    <property type="entry name" value="R-amidase_like"/>
    <property type="match status" value="1"/>
</dbReference>
<dbReference type="GO" id="GO:0033388">
    <property type="term" value="P:putrescine biosynthetic process from arginine"/>
    <property type="evidence" value="ECO:0007669"/>
    <property type="project" value="TreeGrafter"/>
</dbReference>
<dbReference type="AlphaFoldDB" id="A0A8J7MA09"/>
<dbReference type="InterPro" id="IPR036526">
    <property type="entry name" value="C-N_Hydrolase_sf"/>
</dbReference>
<evidence type="ECO:0000259" key="2">
    <source>
        <dbReference type="PROSITE" id="PS50263"/>
    </source>
</evidence>
<name>A0A8J7MA09_9RHOB</name>
<evidence type="ECO:0000313" key="4">
    <source>
        <dbReference type="Proteomes" id="UP000655420"/>
    </source>
</evidence>
<dbReference type="InterPro" id="IPR044083">
    <property type="entry name" value="RamA-like"/>
</dbReference>
<protein>
    <submittedName>
        <fullName evidence="3">Carbon-nitrogen hydrolase family protein</fullName>
    </submittedName>
</protein>
<organism evidence="3 4">
    <name type="scientific">Thermohalobaculum xanthum</name>
    <dbReference type="NCBI Taxonomy" id="2753746"/>
    <lineage>
        <taxon>Bacteria</taxon>
        <taxon>Pseudomonadati</taxon>
        <taxon>Pseudomonadota</taxon>
        <taxon>Alphaproteobacteria</taxon>
        <taxon>Rhodobacterales</taxon>
        <taxon>Paracoccaceae</taxon>
        <taxon>Thermohalobaculum</taxon>
    </lineage>
</organism>
<dbReference type="InterPro" id="IPR050345">
    <property type="entry name" value="Aliph_Amidase/BUP"/>
</dbReference>
<accession>A0A8J7MA09</accession>
<dbReference type="SUPFAM" id="SSF56317">
    <property type="entry name" value="Carbon-nitrogen hydrolase"/>
    <property type="match status" value="1"/>
</dbReference>
<keyword evidence="4" id="KW-1185">Reference proteome</keyword>
<comment type="caution">
    <text evidence="3">The sequence shown here is derived from an EMBL/GenBank/DDBJ whole genome shotgun (WGS) entry which is preliminary data.</text>
</comment>
<dbReference type="InterPro" id="IPR003010">
    <property type="entry name" value="C-N_Hydrolase"/>
</dbReference>
<dbReference type="PANTHER" id="PTHR43674:SF2">
    <property type="entry name" value="BETA-UREIDOPROPIONASE"/>
    <property type="match status" value="1"/>
</dbReference>
<dbReference type="EMBL" id="JAEHHL010000008">
    <property type="protein sequence ID" value="MBK0400342.1"/>
    <property type="molecule type" value="Genomic_DNA"/>
</dbReference>
<dbReference type="Pfam" id="PF00795">
    <property type="entry name" value="CN_hydrolase"/>
    <property type="match status" value="1"/>
</dbReference>
<gene>
    <name evidence="3" type="ORF">H0I76_14170</name>
</gene>
<evidence type="ECO:0000256" key="1">
    <source>
        <dbReference type="ARBA" id="ARBA00022801"/>
    </source>
</evidence>
<keyword evidence="1 3" id="KW-0378">Hydrolase</keyword>
<dbReference type="RefSeq" id="WP_200610983.1">
    <property type="nucleotide sequence ID" value="NZ_JAEHHL010000008.1"/>
</dbReference>
<evidence type="ECO:0000313" key="3">
    <source>
        <dbReference type="EMBL" id="MBK0400342.1"/>
    </source>
</evidence>
<dbReference type="PROSITE" id="PS50263">
    <property type="entry name" value="CN_HYDROLASE"/>
    <property type="match status" value="1"/>
</dbReference>